<name>M4QSA2_9CAUD</name>
<dbReference type="InterPro" id="IPR004821">
    <property type="entry name" value="Cyt_trans-like"/>
</dbReference>
<dbReference type="Proteomes" id="UP000240287">
    <property type="component" value="Genome"/>
</dbReference>
<dbReference type="InterPro" id="IPR050385">
    <property type="entry name" value="Archaeal_FAD_synthase"/>
</dbReference>
<dbReference type="OrthoDB" id="20317at10239"/>
<dbReference type="PANTHER" id="PTHR43793:SF2">
    <property type="entry name" value="BIFUNCTIONAL PROTEIN HLDE"/>
    <property type="match status" value="1"/>
</dbReference>
<feature type="domain" description="Cytidyltransferase-like" evidence="3">
    <location>
        <begin position="6"/>
        <end position="97"/>
    </location>
</feature>
<dbReference type="EMBL" id="HQ634177">
    <property type="protein sequence ID" value="AGH26955.1"/>
    <property type="molecule type" value="Genomic_DNA"/>
</dbReference>
<keyword evidence="2" id="KW-0548">Nucleotidyltransferase</keyword>
<evidence type="ECO:0000256" key="2">
    <source>
        <dbReference type="ARBA" id="ARBA00022695"/>
    </source>
</evidence>
<gene>
    <name evidence="5" type="ORF">N170310_111</name>
    <name evidence="4" type="ORF">SXBG_00220</name>
</gene>
<evidence type="ECO:0000256" key="1">
    <source>
        <dbReference type="ARBA" id="ARBA00022679"/>
    </source>
</evidence>
<dbReference type="Gene3D" id="3.40.50.620">
    <property type="entry name" value="HUPs"/>
    <property type="match status" value="1"/>
</dbReference>
<dbReference type="GO" id="GO:0016301">
    <property type="term" value="F:kinase activity"/>
    <property type="evidence" value="ECO:0007669"/>
    <property type="project" value="UniProtKB-KW"/>
</dbReference>
<reference evidence="4 6" key="1">
    <citation type="submission" date="2010-11" db="EMBL/GenBank/DDBJ databases">
        <title>The Genome Sequence of Synechococcus phage S-CAM1 0208SB26.</title>
        <authorList>
            <consortium name="The Broad Institute Genome Sequencing Platform"/>
            <person name="Henn M.R."/>
            <person name="Martiny J."/>
            <person name="Weihe C."/>
            <person name="Levin J."/>
            <person name="Malboeuf C."/>
            <person name="Casali M."/>
            <person name="Russ C."/>
            <person name="Lennon N."/>
            <person name="Chapman S.B."/>
            <person name="Erlich R."/>
            <person name="Young S.K."/>
            <person name="Yandava C."/>
            <person name="Zeng Q."/>
            <person name="Alvarado L."/>
            <person name="Anderson S."/>
            <person name="Berlin A."/>
            <person name="Chen Z."/>
            <person name="Freedman E."/>
            <person name="Gellesch M."/>
            <person name="Goldberg J."/>
            <person name="Green L."/>
            <person name="Griggs A."/>
            <person name="Gujja S."/>
            <person name="Heilman E.R."/>
            <person name="Heiman D."/>
            <person name="Hollinger A."/>
            <person name="Howarth C."/>
            <person name="Larson L."/>
            <person name="Mehta T."/>
            <person name="Pearson M."/>
            <person name="Roberts A."/>
            <person name="Ryan E."/>
            <person name="Saif S."/>
            <person name="Shea T."/>
            <person name="Shenoy N."/>
            <person name="Sisk P."/>
            <person name="Stolte C."/>
            <person name="Sykes S."/>
            <person name="White J."/>
            <person name="Haas B."/>
            <person name="Nusbaum C."/>
            <person name="Birren B."/>
        </authorList>
    </citation>
    <scope>NUCLEOTIDE SEQUENCE [LARGE SCALE GENOMIC DNA]</scope>
    <source>
        <strain evidence="4 6">S-CAM1</strain>
    </source>
</reference>
<keyword evidence="1 4" id="KW-0808">Transferase</keyword>
<dbReference type="Pfam" id="PF01467">
    <property type="entry name" value="CTP_transf_like"/>
    <property type="match status" value="1"/>
</dbReference>
<protein>
    <submittedName>
        <fullName evidence="4">Bifunctional heptose 7-phosphate kinase/heptose 1-phosphate adenyltransferase</fullName>
    </submittedName>
    <submittedName>
        <fullName evidence="5">Putative nucleotidyltransferase</fullName>
    </submittedName>
</protein>
<dbReference type="PANTHER" id="PTHR43793">
    <property type="entry name" value="FAD SYNTHASE"/>
    <property type="match status" value="1"/>
</dbReference>
<evidence type="ECO:0000313" key="7">
    <source>
        <dbReference type="Proteomes" id="UP000240287"/>
    </source>
</evidence>
<organism evidence="4 6">
    <name type="scientific">Synechococcus phage S-CAM1</name>
    <dbReference type="NCBI Taxonomy" id="754037"/>
    <lineage>
        <taxon>Viruses</taxon>
        <taxon>Duplodnaviria</taxon>
        <taxon>Heunggongvirae</taxon>
        <taxon>Uroviricota</taxon>
        <taxon>Caudoviricetes</taxon>
        <taxon>Pantevenvirales</taxon>
        <taxon>Kyanoviridae</taxon>
        <taxon>Anaposvirus</taxon>
        <taxon>Anaposvirus socalone</taxon>
    </lineage>
</organism>
<keyword evidence="6" id="KW-1185">Reference proteome</keyword>
<evidence type="ECO:0000313" key="6">
    <source>
        <dbReference type="Proteomes" id="UP000203521"/>
    </source>
</evidence>
<evidence type="ECO:0000313" key="5">
    <source>
        <dbReference type="EMBL" id="AOV57616.1"/>
    </source>
</evidence>
<dbReference type="RefSeq" id="YP_007673133.1">
    <property type="nucleotide sequence ID" value="NC_020837.1"/>
</dbReference>
<dbReference type="GO" id="GO:0016779">
    <property type="term" value="F:nucleotidyltransferase activity"/>
    <property type="evidence" value="ECO:0007669"/>
    <property type="project" value="UniProtKB-KW"/>
</dbReference>
<dbReference type="NCBIfam" id="TIGR00125">
    <property type="entry name" value="cyt_tran_rel"/>
    <property type="match status" value="1"/>
</dbReference>
<dbReference type="Proteomes" id="UP000203521">
    <property type="component" value="Segment"/>
</dbReference>
<sequence>MKISFVNGCFDVLHPGHIELLNYARSFGDYLIVAIDSDRKVAEMKGPERPIFSQSDRRLMLSAIRYVDVVHTFDTKQELEELLESIKPDTMVVGSDWKGKEVVGSRYAKSVRFFDRQGDYSTTQTIQGTPYR</sequence>
<evidence type="ECO:0000313" key="4">
    <source>
        <dbReference type="EMBL" id="AGH26955.1"/>
    </source>
</evidence>
<dbReference type="InterPro" id="IPR014729">
    <property type="entry name" value="Rossmann-like_a/b/a_fold"/>
</dbReference>
<dbReference type="GeneID" id="15009641"/>
<dbReference type="KEGG" id="vg:15009641"/>
<dbReference type="SUPFAM" id="SSF52374">
    <property type="entry name" value="Nucleotidylyl transferase"/>
    <property type="match status" value="1"/>
</dbReference>
<dbReference type="EMBL" id="KU686193">
    <property type="protein sequence ID" value="AOV57616.1"/>
    <property type="molecule type" value="Genomic_DNA"/>
</dbReference>
<keyword evidence="4" id="KW-0418">Kinase</keyword>
<accession>M4QSA2</accession>
<reference evidence="5 7" key="2">
    <citation type="journal article" date="2016" name="Virology">
        <title>The genomic content and context of auxiliary metabolic genes in marine cyanomyoviruses.</title>
        <authorList>
            <person name="Crummett L.T."/>
            <person name="Puxty R.J."/>
            <person name="Weihe C."/>
            <person name="Marston M.F."/>
            <person name="Martiny J.B."/>
        </authorList>
    </citation>
    <scope>NUCLEOTIDE SEQUENCE [LARGE SCALE GENOMIC DNA]</scope>
    <source>
        <strain evidence="5">0310NB17</strain>
    </source>
</reference>
<evidence type="ECO:0000259" key="3">
    <source>
        <dbReference type="Pfam" id="PF01467"/>
    </source>
</evidence>
<proteinExistence type="predicted"/>